<sequence length="235" mass="26525">MAVITLSRQMGSGGDIVAVRAAELLGYDLVDKALITEVAREANVPESEVARFDERTESAVKRFLRSLVTPSKSVPVPPAMLWGLEFPYEVSAALINSENVTSEEVHFLDQKSYLQFLQATVQRLWERDRVVISGRGAMMILKDRPRALSVRTVASVEFRVGHVMGRFELSREKAIERIQKGTKRRAAYIRANYGVDWEAPTLYHLVLNTEWLGFERAAQVIADAARQMDRKDSET</sequence>
<dbReference type="Pfam" id="PF13189">
    <property type="entry name" value="Cytidylate_kin2"/>
    <property type="match status" value="1"/>
</dbReference>
<organism evidence="1 2">
    <name type="scientific">Handelsmanbacteria sp. (strain RIFCSPLOWO2_12_FULL_64_10)</name>
    <dbReference type="NCBI Taxonomy" id="1817868"/>
    <lineage>
        <taxon>Bacteria</taxon>
        <taxon>Candidatus Handelsmaniibacteriota</taxon>
    </lineage>
</organism>
<evidence type="ECO:0008006" key="3">
    <source>
        <dbReference type="Google" id="ProtNLM"/>
    </source>
</evidence>
<reference evidence="1 2" key="1">
    <citation type="journal article" date="2016" name="Nat. Commun.">
        <title>Thousands of microbial genomes shed light on interconnected biogeochemical processes in an aquifer system.</title>
        <authorList>
            <person name="Anantharaman K."/>
            <person name="Brown C.T."/>
            <person name="Hug L.A."/>
            <person name="Sharon I."/>
            <person name="Castelle C.J."/>
            <person name="Probst A.J."/>
            <person name="Thomas B.C."/>
            <person name="Singh A."/>
            <person name="Wilkins M.J."/>
            <person name="Karaoz U."/>
            <person name="Brodie E.L."/>
            <person name="Williams K.H."/>
            <person name="Hubbard S.S."/>
            <person name="Banfield J.F."/>
        </authorList>
    </citation>
    <scope>NUCLEOTIDE SEQUENCE [LARGE SCALE GENOMIC DNA]</scope>
    <source>
        <strain evidence="2">RIFCSPLOWO2_12_FULL_64_10</strain>
    </source>
</reference>
<evidence type="ECO:0000313" key="1">
    <source>
        <dbReference type="EMBL" id="OGG43401.1"/>
    </source>
</evidence>
<dbReference type="Gene3D" id="3.40.50.300">
    <property type="entry name" value="P-loop containing nucleotide triphosphate hydrolases"/>
    <property type="match status" value="1"/>
</dbReference>
<dbReference type="AlphaFoldDB" id="A0A1F6C2M4"/>
<dbReference type="EMBL" id="MFKF01000436">
    <property type="protein sequence ID" value="OGG43401.1"/>
    <property type="molecule type" value="Genomic_DNA"/>
</dbReference>
<proteinExistence type="predicted"/>
<evidence type="ECO:0000313" key="2">
    <source>
        <dbReference type="Proteomes" id="UP000178606"/>
    </source>
</evidence>
<gene>
    <name evidence="1" type="ORF">A3F84_22305</name>
</gene>
<dbReference type="InterPro" id="IPR027417">
    <property type="entry name" value="P-loop_NTPase"/>
</dbReference>
<name>A0A1F6C2M4_HANXR</name>
<accession>A0A1F6C2M4</accession>
<dbReference type="Proteomes" id="UP000178606">
    <property type="component" value="Unassembled WGS sequence"/>
</dbReference>
<protein>
    <recommendedName>
        <fullName evidence="3">Cytidylate kinase</fullName>
    </recommendedName>
</protein>
<comment type="caution">
    <text evidence="1">The sequence shown here is derived from an EMBL/GenBank/DDBJ whole genome shotgun (WGS) entry which is preliminary data.</text>
</comment>